<dbReference type="Pfam" id="PF09084">
    <property type="entry name" value="NMT1"/>
    <property type="match status" value="1"/>
</dbReference>
<dbReference type="OrthoDB" id="9806288at2"/>
<evidence type="ECO:0000256" key="3">
    <source>
        <dbReference type="ARBA" id="ARBA00022729"/>
    </source>
</evidence>
<evidence type="ECO:0000259" key="4">
    <source>
        <dbReference type="Pfam" id="PF09084"/>
    </source>
</evidence>
<accession>A0A2T7UCY6</accession>
<dbReference type="SUPFAM" id="SSF53850">
    <property type="entry name" value="Periplasmic binding protein-like II"/>
    <property type="match status" value="1"/>
</dbReference>
<comment type="caution">
    <text evidence="5">The sequence shown here is derived from an EMBL/GenBank/DDBJ whole genome shotgun (WGS) entry which is preliminary data.</text>
</comment>
<name>A0A2T7UCY6_9BURK</name>
<dbReference type="InterPro" id="IPR015168">
    <property type="entry name" value="SsuA/THI5"/>
</dbReference>
<dbReference type="STRING" id="1293045.H663_16595"/>
<dbReference type="PANTHER" id="PTHR30024:SF47">
    <property type="entry name" value="TAURINE-BINDING PERIPLASMIC PROTEIN"/>
    <property type="match status" value="1"/>
</dbReference>
<gene>
    <name evidence="5" type="ORF">H663_012160</name>
</gene>
<keyword evidence="6" id="KW-1185">Reference proteome</keyword>
<comment type="similarity">
    <text evidence="2">Belongs to the bacterial solute-binding protein SsuA/TauA family.</text>
</comment>
<organism evidence="5 6">
    <name type="scientific">Limnohabitans planktonicus II-D5</name>
    <dbReference type="NCBI Taxonomy" id="1293045"/>
    <lineage>
        <taxon>Bacteria</taxon>
        <taxon>Pseudomonadati</taxon>
        <taxon>Pseudomonadota</taxon>
        <taxon>Betaproteobacteria</taxon>
        <taxon>Burkholderiales</taxon>
        <taxon>Comamonadaceae</taxon>
        <taxon>Limnohabitans</taxon>
    </lineage>
</organism>
<evidence type="ECO:0000313" key="6">
    <source>
        <dbReference type="Proteomes" id="UP000037507"/>
    </source>
</evidence>
<evidence type="ECO:0000256" key="2">
    <source>
        <dbReference type="ARBA" id="ARBA00010742"/>
    </source>
</evidence>
<evidence type="ECO:0000256" key="1">
    <source>
        <dbReference type="ARBA" id="ARBA00004418"/>
    </source>
</evidence>
<dbReference type="AlphaFoldDB" id="A0A2T7UCY6"/>
<evidence type="ECO:0000313" key="5">
    <source>
        <dbReference type="EMBL" id="PVE42468.1"/>
    </source>
</evidence>
<dbReference type="Gene3D" id="3.40.190.10">
    <property type="entry name" value="Periplasmic binding protein-like II"/>
    <property type="match status" value="2"/>
</dbReference>
<feature type="domain" description="SsuA/THI5-like" evidence="4">
    <location>
        <begin position="60"/>
        <end position="269"/>
    </location>
</feature>
<dbReference type="GO" id="GO:0042597">
    <property type="term" value="C:periplasmic space"/>
    <property type="evidence" value="ECO:0007669"/>
    <property type="project" value="UniProtKB-SubCell"/>
</dbReference>
<reference evidence="5" key="1">
    <citation type="submission" date="2017-04" db="EMBL/GenBank/DDBJ databases">
        <title>Unexpected and diverse lifestyles within the genus Limnohabitans.</title>
        <authorList>
            <person name="Kasalicky V."/>
            <person name="Mehrshad M."/>
            <person name="Andrei S.-A."/>
            <person name="Salcher M."/>
            <person name="Kratochvilova H."/>
            <person name="Simek K."/>
            <person name="Ghai R."/>
        </authorList>
    </citation>
    <scope>NUCLEOTIDE SEQUENCE [LARGE SCALE GENOMIC DNA]</scope>
    <source>
        <strain evidence="5">II-D5</strain>
    </source>
</reference>
<comment type="subcellular location">
    <subcellularLocation>
        <location evidence="1">Periplasm</location>
    </subcellularLocation>
</comment>
<protein>
    <recommendedName>
        <fullName evidence="4">SsuA/THI5-like domain-containing protein</fullName>
    </recommendedName>
</protein>
<dbReference type="Proteomes" id="UP000037507">
    <property type="component" value="Unassembled WGS sequence"/>
</dbReference>
<dbReference type="PANTHER" id="PTHR30024">
    <property type="entry name" value="ALIPHATIC SULFONATES-BINDING PROTEIN-RELATED"/>
    <property type="match status" value="1"/>
</dbReference>
<dbReference type="EMBL" id="LFYT02000014">
    <property type="protein sequence ID" value="PVE42468.1"/>
    <property type="molecule type" value="Genomic_DNA"/>
</dbReference>
<proteinExistence type="inferred from homology"/>
<sequence length="353" mass="37703">MVDVHRSGMLSTVASHRRVLLLGALGALAGARSGLAAVDPSRNPGRVTVALADRQSLYQLPLTLAEQLGYFKQAGLTVEWQSHEASAKAVNSALQGQADVVSGAFEHLFGLHGKGLNFQAFVLLGRTPQVSFGVAAHKDLRSVMALKGARVGVSALDSSTHWMACQWLLQNGLLPEDVTFVEVGSSWGAVESLRSGAIDALCNPDPVMHGLEQGNEIRLLGEARTLMSTRKVMGGAVPGACLFAKADFLQKQPAVAQALADGVVHALKWLQTAGPTDLLKAVPSYHWMGDRALYLGAFEKLRESYAMDGVIPQESVFNAWRAHSRLPGLVQAMRLPQAHTNAFAIKAKGRFAA</sequence>
<keyword evidence="3" id="KW-0732">Signal</keyword>
<dbReference type="GO" id="GO:0042918">
    <property type="term" value="P:alkanesulfonate transmembrane transport"/>
    <property type="evidence" value="ECO:0007669"/>
    <property type="project" value="TreeGrafter"/>
</dbReference>